<proteinExistence type="predicted"/>
<dbReference type="InterPro" id="IPR028871">
    <property type="entry name" value="BlueCu_1_BS"/>
</dbReference>
<dbReference type="KEGG" id="taci:TDSAC_0414"/>
<evidence type="ECO:0000313" key="4">
    <source>
        <dbReference type="Proteomes" id="UP000244792"/>
    </source>
</evidence>
<dbReference type="AlphaFoldDB" id="A0A2R4VZC3"/>
<dbReference type="PROSITE" id="PS00196">
    <property type="entry name" value="COPPER_BLUE"/>
    <property type="match status" value="1"/>
</dbReference>
<dbReference type="GO" id="GO:0046872">
    <property type="term" value="F:metal ion binding"/>
    <property type="evidence" value="ECO:0007669"/>
    <property type="project" value="UniProtKB-KW"/>
</dbReference>
<protein>
    <submittedName>
        <fullName evidence="3">Rusticyanin</fullName>
    </submittedName>
</protein>
<sequence>MFKRSFVKPIIFILVLVFILAFGYAYSNGFCTYTNGYGPGMMYGKGNGSGNGYGPGMMYGYNNGQSSYQTIPTNQLKSFSDLTGNVAVNDKNNSVTFNDQNPVIPIIASPNDNAMYSFGVGNLINPTIIVRKNANVTLKLINNDDDMYHGIIITNTAPSYPYMVMMNISLAFQYSAIRPLPYEDKQSKLLATGSTEFSANTPGTYYYICQVPGHAQHGMYGKFIVLDK</sequence>
<organism evidence="3 4">
    <name type="scientific">Thermodesulfobium acidiphilum</name>
    <dbReference type="NCBI Taxonomy" id="1794699"/>
    <lineage>
        <taxon>Bacteria</taxon>
        <taxon>Pseudomonadati</taxon>
        <taxon>Thermodesulfobiota</taxon>
        <taxon>Thermodesulfobiia</taxon>
        <taxon>Thermodesulfobiales</taxon>
        <taxon>Thermodesulfobiaceae</taxon>
        <taxon>Thermodesulfobium</taxon>
    </lineage>
</organism>
<dbReference type="SUPFAM" id="SSF49503">
    <property type="entry name" value="Cupredoxins"/>
    <property type="match status" value="1"/>
</dbReference>
<dbReference type="RefSeq" id="WP_108308576.1">
    <property type="nucleotide sequence ID" value="NZ_CP020921.1"/>
</dbReference>
<dbReference type="OrthoDB" id="9816061at2"/>
<reference evidence="3 4" key="1">
    <citation type="submission" date="2017-04" db="EMBL/GenBank/DDBJ databases">
        <title>Genomic insights into metabolism of Thermodesulfobium acidiphilum.</title>
        <authorList>
            <person name="Toshchakov S.V."/>
            <person name="Frolov E.N."/>
            <person name="Kublanov I.V."/>
            <person name="Samarov N.I."/>
            <person name="Novikov A."/>
            <person name="Lebedinsky A.V."/>
            <person name="Bonch-Osmolovskaya E.A."/>
            <person name="Chernyh N.A."/>
        </authorList>
    </citation>
    <scope>NUCLEOTIDE SEQUENCE [LARGE SCALE GENOMIC DNA]</scope>
    <source>
        <strain evidence="3 4">3127-1</strain>
    </source>
</reference>
<evidence type="ECO:0000313" key="3">
    <source>
        <dbReference type="EMBL" id="AWB09790.1"/>
    </source>
</evidence>
<keyword evidence="1" id="KW-0479">Metal-binding</keyword>
<dbReference type="EMBL" id="CP020921">
    <property type="protein sequence ID" value="AWB09790.1"/>
    <property type="molecule type" value="Genomic_DNA"/>
</dbReference>
<dbReference type="InterPro" id="IPR008972">
    <property type="entry name" value="Cupredoxin"/>
</dbReference>
<dbReference type="Proteomes" id="UP000244792">
    <property type="component" value="Chromosome"/>
</dbReference>
<dbReference type="Gene3D" id="2.60.40.420">
    <property type="entry name" value="Cupredoxins - blue copper proteins"/>
    <property type="match status" value="1"/>
</dbReference>
<name>A0A2R4VZC3_THEAF</name>
<accession>A0A2R4VZC3</accession>
<keyword evidence="4" id="KW-1185">Reference proteome</keyword>
<evidence type="ECO:0000256" key="2">
    <source>
        <dbReference type="ARBA" id="ARBA00023008"/>
    </source>
</evidence>
<gene>
    <name evidence="3" type="ORF">TDSAC_0414</name>
</gene>
<keyword evidence="2" id="KW-0186">Copper</keyword>
<evidence type="ECO:0000256" key="1">
    <source>
        <dbReference type="ARBA" id="ARBA00022723"/>
    </source>
</evidence>